<proteinExistence type="predicted"/>
<sequence length="83" mass="9260">MLSVREAVAKFFEAQAVERGEEPDADKFYPKPNRARIRAYRFGRTGEPKPKRSRIQRGVTRQPAARGVVVTHGMVGAISKYGG</sequence>
<dbReference type="Proteomes" id="UP000216063">
    <property type="component" value="Unassembled WGS sequence"/>
</dbReference>
<evidence type="ECO:0000313" key="3">
    <source>
        <dbReference type="Proteomes" id="UP000216063"/>
    </source>
</evidence>
<dbReference type="AlphaFoldDB" id="A0A255DXA2"/>
<evidence type="ECO:0000256" key="1">
    <source>
        <dbReference type="SAM" id="MobiDB-lite"/>
    </source>
</evidence>
<evidence type="ECO:0000313" key="2">
    <source>
        <dbReference type="EMBL" id="OYN81712.1"/>
    </source>
</evidence>
<dbReference type="EMBL" id="NOZR01000003">
    <property type="protein sequence ID" value="OYN81712.1"/>
    <property type="molecule type" value="Genomic_DNA"/>
</dbReference>
<gene>
    <name evidence="2" type="ORF">CG716_04980</name>
</gene>
<accession>A0A255DXA2</accession>
<reference evidence="2 3" key="1">
    <citation type="submission" date="2017-07" db="EMBL/GenBank/DDBJ databases">
        <title>The new phylogeny of genus Mycobacterium.</title>
        <authorList>
            <person name="Tortoli E."/>
            <person name="Trovato A."/>
            <person name="Cirillo D.M."/>
        </authorList>
    </citation>
    <scope>NUCLEOTIDE SEQUENCE [LARGE SCALE GENOMIC DNA]</scope>
    <source>
        <strain evidence="2 3">ATCC 33027</strain>
    </source>
</reference>
<name>A0A255DXA2_9MYCO</name>
<protein>
    <submittedName>
        <fullName evidence="2">Uncharacterized protein</fullName>
    </submittedName>
</protein>
<feature type="region of interest" description="Disordered" evidence="1">
    <location>
        <begin position="44"/>
        <end position="64"/>
    </location>
</feature>
<keyword evidence="3" id="KW-1185">Reference proteome</keyword>
<organism evidence="2 3">
    <name type="scientific">Mycolicibacterium sphagni</name>
    <dbReference type="NCBI Taxonomy" id="1786"/>
    <lineage>
        <taxon>Bacteria</taxon>
        <taxon>Bacillati</taxon>
        <taxon>Actinomycetota</taxon>
        <taxon>Actinomycetes</taxon>
        <taxon>Mycobacteriales</taxon>
        <taxon>Mycobacteriaceae</taxon>
        <taxon>Mycolicibacterium</taxon>
    </lineage>
</organism>
<comment type="caution">
    <text evidence="2">The sequence shown here is derived from an EMBL/GenBank/DDBJ whole genome shotgun (WGS) entry which is preliminary data.</text>
</comment>